<name>A0A8B8B128_CRAVI</name>
<sequence>MFSTPLQRSQTIIFLLGWLAYASTYLLRKPLGVVKTDLEESLSIPKTQLGWLDTALLLPYAVMQMLLGPLGDKFGPRKTFGACLFLSAVSMASFGHWSNFWIFFVLLFINGTAQAQCWPNCIKCLGSWYPDSVRNSMFGMFGTCAFAGGIMGTSLAVYLQTSYSWRSAFFLPSIIVAILGVLVLMFFTTPEEQNVDIPGKTQNATSSKAAANSSWLQMWKIPMLAEVAVAVFCLKVVRYCMYMWLPMYLLNALKYTKAQAGMFSTTFEVGGVLGSALIGIVIDRYFKGRSLAGTSYSILLSAASLLAFYLTSSWGIVFNTVFMFLAGVFNCGPDSILGGSIPNELGEMDGRNAAAAAVGLVNGFGSVGTFLEGPIIGLISAHYGWSGIFYLMIGLSVVGALAVLRALSIYNQRQTSKISLEMEDVA</sequence>
<dbReference type="InterPro" id="IPR011701">
    <property type="entry name" value="MFS"/>
</dbReference>
<dbReference type="InterPro" id="IPR020846">
    <property type="entry name" value="MFS_dom"/>
</dbReference>
<keyword evidence="7 8" id="KW-0472">Membrane</keyword>
<evidence type="ECO:0000256" key="4">
    <source>
        <dbReference type="ARBA" id="ARBA00022597"/>
    </source>
</evidence>
<dbReference type="InterPro" id="IPR000849">
    <property type="entry name" value="Sugar_P_transporter"/>
</dbReference>
<keyword evidence="3" id="KW-0813">Transport</keyword>
<comment type="similarity">
    <text evidence="2">Belongs to the major facilitator superfamily. Organophosphate:Pi antiporter (OPA) (TC 2.A.1.4) family.</text>
</comment>
<dbReference type="KEGG" id="cvn:111106360"/>
<dbReference type="Pfam" id="PF07690">
    <property type="entry name" value="MFS_1"/>
    <property type="match status" value="1"/>
</dbReference>
<dbReference type="RefSeq" id="XP_022296723.1">
    <property type="nucleotide sequence ID" value="XM_022441015.1"/>
</dbReference>
<dbReference type="Gene3D" id="1.20.1250.20">
    <property type="entry name" value="MFS general substrate transporter like domains"/>
    <property type="match status" value="2"/>
</dbReference>
<feature type="transmembrane region" description="Helical" evidence="8">
    <location>
        <begin position="353"/>
        <end position="371"/>
    </location>
</feature>
<feature type="transmembrane region" description="Helical" evidence="8">
    <location>
        <begin position="137"/>
        <end position="159"/>
    </location>
</feature>
<feature type="transmembrane region" description="Helical" evidence="8">
    <location>
        <begin position="306"/>
        <end position="332"/>
    </location>
</feature>
<dbReference type="SUPFAM" id="SSF103473">
    <property type="entry name" value="MFS general substrate transporter"/>
    <property type="match status" value="1"/>
</dbReference>
<dbReference type="GO" id="GO:0022857">
    <property type="term" value="F:transmembrane transporter activity"/>
    <property type="evidence" value="ECO:0007669"/>
    <property type="project" value="InterPro"/>
</dbReference>
<evidence type="ECO:0000256" key="3">
    <source>
        <dbReference type="ARBA" id="ARBA00022448"/>
    </source>
</evidence>
<dbReference type="GeneID" id="111106360"/>
<keyword evidence="5 8" id="KW-0812">Transmembrane</keyword>
<comment type="subcellular location">
    <subcellularLocation>
        <location evidence="1">Membrane</location>
        <topology evidence="1">Multi-pass membrane protein</topology>
    </subcellularLocation>
</comment>
<evidence type="ECO:0000256" key="7">
    <source>
        <dbReference type="ARBA" id="ARBA00023136"/>
    </source>
</evidence>
<protein>
    <submittedName>
        <fullName evidence="11">Glucose-6-phosphate exchanger SLC37A2-like</fullName>
    </submittedName>
</protein>
<feature type="transmembrane region" description="Helical" evidence="8">
    <location>
        <begin position="12"/>
        <end position="28"/>
    </location>
</feature>
<gene>
    <name evidence="11" type="primary">LOC111106360</name>
</gene>
<evidence type="ECO:0000256" key="8">
    <source>
        <dbReference type="SAM" id="Phobius"/>
    </source>
</evidence>
<keyword evidence="10" id="KW-1185">Reference proteome</keyword>
<feature type="transmembrane region" description="Helical" evidence="8">
    <location>
        <begin position="79"/>
        <end position="109"/>
    </location>
</feature>
<feature type="transmembrane region" description="Helical" evidence="8">
    <location>
        <begin position="168"/>
        <end position="187"/>
    </location>
</feature>
<evidence type="ECO:0000313" key="11">
    <source>
        <dbReference type="RefSeq" id="XP_022296723.1"/>
    </source>
</evidence>
<feature type="transmembrane region" description="Helical" evidence="8">
    <location>
        <begin position="223"/>
        <end position="245"/>
    </location>
</feature>
<dbReference type="PANTHER" id="PTHR43184:SF30">
    <property type="entry name" value="MFS DOMAIN-CONTAINING PROTEIN"/>
    <property type="match status" value="1"/>
</dbReference>
<keyword evidence="6 8" id="KW-1133">Transmembrane helix</keyword>
<organism evidence="10 11">
    <name type="scientific">Crassostrea virginica</name>
    <name type="common">Eastern oyster</name>
    <dbReference type="NCBI Taxonomy" id="6565"/>
    <lineage>
        <taxon>Eukaryota</taxon>
        <taxon>Metazoa</taxon>
        <taxon>Spiralia</taxon>
        <taxon>Lophotrochozoa</taxon>
        <taxon>Mollusca</taxon>
        <taxon>Bivalvia</taxon>
        <taxon>Autobranchia</taxon>
        <taxon>Pteriomorphia</taxon>
        <taxon>Ostreida</taxon>
        <taxon>Ostreoidea</taxon>
        <taxon>Ostreidae</taxon>
        <taxon>Crassostrea</taxon>
    </lineage>
</organism>
<evidence type="ECO:0000256" key="5">
    <source>
        <dbReference type="ARBA" id="ARBA00022692"/>
    </source>
</evidence>
<dbReference type="PANTHER" id="PTHR43184">
    <property type="entry name" value="MAJOR FACILITATOR SUPERFAMILY TRANSPORTER 16, ISOFORM B"/>
    <property type="match status" value="1"/>
</dbReference>
<feature type="transmembrane region" description="Helical" evidence="8">
    <location>
        <begin position="266"/>
        <end position="286"/>
    </location>
</feature>
<reference evidence="11" key="1">
    <citation type="submission" date="2025-08" db="UniProtKB">
        <authorList>
            <consortium name="RefSeq"/>
        </authorList>
    </citation>
    <scope>IDENTIFICATION</scope>
    <source>
        <tissue evidence="11">Whole sample</tissue>
    </source>
</reference>
<feature type="domain" description="Major facilitator superfamily (MFS) profile" evidence="9">
    <location>
        <begin position="9"/>
        <end position="411"/>
    </location>
</feature>
<evidence type="ECO:0000313" key="10">
    <source>
        <dbReference type="Proteomes" id="UP000694844"/>
    </source>
</evidence>
<evidence type="ECO:0000256" key="2">
    <source>
        <dbReference type="ARBA" id="ARBA00009598"/>
    </source>
</evidence>
<proteinExistence type="inferred from homology"/>
<dbReference type="AlphaFoldDB" id="A0A8B8B128"/>
<feature type="transmembrane region" description="Helical" evidence="8">
    <location>
        <begin position="383"/>
        <end position="407"/>
    </location>
</feature>
<dbReference type="Proteomes" id="UP000694844">
    <property type="component" value="Chromosome 8"/>
</dbReference>
<evidence type="ECO:0000259" key="9">
    <source>
        <dbReference type="PROSITE" id="PS50850"/>
    </source>
</evidence>
<dbReference type="PROSITE" id="PS50850">
    <property type="entry name" value="MFS"/>
    <property type="match status" value="1"/>
</dbReference>
<dbReference type="OrthoDB" id="3639251at2759"/>
<feature type="transmembrane region" description="Helical" evidence="8">
    <location>
        <begin position="48"/>
        <end position="67"/>
    </location>
</feature>
<dbReference type="PIRSF" id="PIRSF002808">
    <property type="entry name" value="Hexose_phosphate_transp"/>
    <property type="match status" value="1"/>
</dbReference>
<keyword evidence="4" id="KW-0762">Sugar transport</keyword>
<dbReference type="GO" id="GO:0016020">
    <property type="term" value="C:membrane"/>
    <property type="evidence" value="ECO:0007669"/>
    <property type="project" value="UniProtKB-SubCell"/>
</dbReference>
<dbReference type="InterPro" id="IPR036259">
    <property type="entry name" value="MFS_trans_sf"/>
</dbReference>
<evidence type="ECO:0000256" key="1">
    <source>
        <dbReference type="ARBA" id="ARBA00004141"/>
    </source>
</evidence>
<evidence type="ECO:0000256" key="6">
    <source>
        <dbReference type="ARBA" id="ARBA00022989"/>
    </source>
</evidence>
<accession>A0A8B8B128</accession>